<organism evidence="18 19">
    <name type="scientific">Methylophaga thiooxydans</name>
    <dbReference type="NCBI Taxonomy" id="392484"/>
    <lineage>
        <taxon>Bacteria</taxon>
        <taxon>Pseudomonadati</taxon>
        <taxon>Pseudomonadota</taxon>
        <taxon>Gammaproteobacteria</taxon>
        <taxon>Thiotrichales</taxon>
        <taxon>Piscirickettsiaceae</taxon>
        <taxon>Methylophaga</taxon>
    </lineage>
</organism>
<evidence type="ECO:0000256" key="14">
    <source>
        <dbReference type="ARBA" id="ARBA00026054"/>
    </source>
</evidence>
<dbReference type="GO" id="GO:0046961">
    <property type="term" value="F:proton-transporting ATPase activity, rotational mechanism"/>
    <property type="evidence" value="ECO:0007669"/>
    <property type="project" value="TreeGrafter"/>
</dbReference>
<evidence type="ECO:0000256" key="11">
    <source>
        <dbReference type="ARBA" id="ARBA00023310"/>
    </source>
</evidence>
<dbReference type="Gene3D" id="1.20.5.620">
    <property type="entry name" value="F1F0 ATP synthase subunit B, membrane domain"/>
    <property type="match status" value="1"/>
</dbReference>
<dbReference type="GO" id="GO:0012505">
    <property type="term" value="C:endomembrane system"/>
    <property type="evidence" value="ECO:0007669"/>
    <property type="project" value="UniProtKB-SubCell"/>
</dbReference>
<dbReference type="InterPro" id="IPR002146">
    <property type="entry name" value="ATP_synth_b/b'su_bac/chlpt"/>
</dbReference>
<evidence type="ECO:0000256" key="17">
    <source>
        <dbReference type="RuleBase" id="RU003848"/>
    </source>
</evidence>
<evidence type="ECO:0000256" key="3">
    <source>
        <dbReference type="ARBA" id="ARBA00022475"/>
    </source>
</evidence>
<keyword evidence="5 16" id="KW-0138">CF(0)</keyword>
<keyword evidence="3 16" id="KW-1003">Cell membrane</keyword>
<keyword evidence="11 16" id="KW-0066">ATP synthesis</keyword>
<evidence type="ECO:0000256" key="4">
    <source>
        <dbReference type="ARBA" id="ARBA00022519"/>
    </source>
</evidence>
<dbReference type="Pfam" id="PF00430">
    <property type="entry name" value="ATP-synt_B"/>
    <property type="match status" value="1"/>
</dbReference>
<keyword evidence="9 16" id="KW-0406">Ion transport</keyword>
<keyword evidence="7 16" id="KW-0375">Hydrogen ion transport</keyword>
<dbReference type="NCBIfam" id="NF004413">
    <property type="entry name" value="PRK05759.1-4"/>
    <property type="match status" value="1"/>
</dbReference>
<dbReference type="InterPro" id="IPR028987">
    <property type="entry name" value="ATP_synth_B-like_membr_sf"/>
</dbReference>
<keyword evidence="10 16" id="KW-0472">Membrane</keyword>
<evidence type="ECO:0000256" key="15">
    <source>
        <dbReference type="ARBA" id="ARBA00037847"/>
    </source>
</evidence>
<dbReference type="GO" id="GO:0046933">
    <property type="term" value="F:proton-transporting ATP synthase activity, rotational mechanism"/>
    <property type="evidence" value="ECO:0007669"/>
    <property type="project" value="UniProtKB-UniRule"/>
</dbReference>
<comment type="subunit">
    <text evidence="16">F-type ATPases have 2 components, F(1) - the catalytic core - and F(0) - the membrane proton channel. F(1) has five subunits: alpha(3), beta(3), gamma(1), delta(1), epsilon(1). F(0) has three main subunits: a(1), b(2) and c(10-14). The alpha and beta chains form an alternating ring which encloses part of the gamma chain. F(1) is attached to F(0) by a central stalk formed by the gamma and epsilon chains, while a peripheral stalk is formed by the delta and b chains.</text>
</comment>
<dbReference type="InterPro" id="IPR050059">
    <property type="entry name" value="ATP_synthase_B_chain"/>
</dbReference>
<dbReference type="CDD" id="cd06503">
    <property type="entry name" value="ATP-synt_Fo_b"/>
    <property type="match status" value="1"/>
</dbReference>
<keyword evidence="2 16" id="KW-0813">Transport</keyword>
<gene>
    <name evidence="16" type="primary">atpF</name>
    <name evidence="18" type="ORF">LP43_0226</name>
</gene>
<evidence type="ECO:0000256" key="7">
    <source>
        <dbReference type="ARBA" id="ARBA00022781"/>
    </source>
</evidence>
<evidence type="ECO:0000256" key="13">
    <source>
        <dbReference type="ARBA" id="ARBA00025614"/>
    </source>
</evidence>
<dbReference type="RefSeq" id="WP_008291068.1">
    <property type="nucleotide sequence ID" value="NZ_JRQD01000001.1"/>
</dbReference>
<feature type="transmembrane region" description="Helical" evidence="16">
    <location>
        <begin position="6"/>
        <end position="26"/>
    </location>
</feature>
<accession>A0A0A0BIY4</accession>
<dbReference type="GO" id="GO:0005886">
    <property type="term" value="C:plasma membrane"/>
    <property type="evidence" value="ECO:0007669"/>
    <property type="project" value="UniProtKB-SubCell"/>
</dbReference>
<dbReference type="InterPro" id="IPR005864">
    <property type="entry name" value="ATP_synth_F0_bsu_bac"/>
</dbReference>
<dbReference type="Proteomes" id="UP000029999">
    <property type="component" value="Unassembled WGS sequence"/>
</dbReference>
<dbReference type="PANTHER" id="PTHR33445">
    <property type="entry name" value="ATP SYNTHASE SUBUNIT B', CHLOROPLASTIC"/>
    <property type="match status" value="1"/>
</dbReference>
<dbReference type="EMBL" id="JRQD01000001">
    <property type="protein sequence ID" value="KGM07810.1"/>
    <property type="molecule type" value="Genomic_DNA"/>
</dbReference>
<evidence type="ECO:0000256" key="12">
    <source>
        <dbReference type="ARBA" id="ARBA00025198"/>
    </source>
</evidence>
<evidence type="ECO:0000256" key="16">
    <source>
        <dbReference type="HAMAP-Rule" id="MF_01398"/>
    </source>
</evidence>
<name>A0A0A0BIY4_9GAMM</name>
<proteinExistence type="inferred from homology"/>
<dbReference type="GO" id="GO:0045259">
    <property type="term" value="C:proton-transporting ATP synthase complex"/>
    <property type="evidence" value="ECO:0007669"/>
    <property type="project" value="UniProtKB-KW"/>
</dbReference>
<dbReference type="NCBIfam" id="TIGR01144">
    <property type="entry name" value="ATP_synt_b"/>
    <property type="match status" value="1"/>
</dbReference>
<dbReference type="GO" id="GO:0016787">
    <property type="term" value="F:hydrolase activity"/>
    <property type="evidence" value="ECO:0007669"/>
    <property type="project" value="UniProtKB-KW"/>
</dbReference>
<evidence type="ECO:0000256" key="6">
    <source>
        <dbReference type="ARBA" id="ARBA00022692"/>
    </source>
</evidence>
<keyword evidence="18" id="KW-0378">Hydrolase</keyword>
<evidence type="ECO:0000256" key="5">
    <source>
        <dbReference type="ARBA" id="ARBA00022547"/>
    </source>
</evidence>
<keyword evidence="6 16" id="KW-0812">Transmembrane</keyword>
<comment type="function">
    <text evidence="13">Component of the F(0) channel, it forms part of the peripheral stalk, linking F(1) to F(0). The b'-subunit is a diverged and duplicated form of b found in plants and photosynthetic bacteria.</text>
</comment>
<comment type="caution">
    <text evidence="18">The sequence shown here is derived from an EMBL/GenBank/DDBJ whole genome shotgun (WGS) entry which is preliminary data.</text>
</comment>
<evidence type="ECO:0000313" key="18">
    <source>
        <dbReference type="EMBL" id="KGM07810.1"/>
    </source>
</evidence>
<protein>
    <recommendedName>
        <fullName evidence="16">ATP synthase subunit b</fullName>
    </recommendedName>
    <alternativeName>
        <fullName evidence="16">ATP synthase F(0) sector subunit b</fullName>
    </alternativeName>
    <alternativeName>
        <fullName evidence="16">ATPase subunit I</fullName>
    </alternativeName>
    <alternativeName>
        <fullName evidence="16">F-type ATPase subunit b</fullName>
        <shortName evidence="16">F-ATPase subunit b</shortName>
    </alternativeName>
</protein>
<comment type="similarity">
    <text evidence="1 16 17">Belongs to the ATPase B chain family.</text>
</comment>
<dbReference type="AlphaFoldDB" id="A0A0A0BIY4"/>
<dbReference type="NCBIfam" id="NF004411">
    <property type="entry name" value="PRK05759.1-2"/>
    <property type="match status" value="1"/>
</dbReference>
<keyword evidence="4" id="KW-0997">Cell inner membrane</keyword>
<dbReference type="STRING" id="392484.LP43_0226"/>
<reference evidence="18 19" key="1">
    <citation type="submission" date="2014-09" db="EMBL/GenBank/DDBJ databases">
        <authorList>
            <person name="Grob C."/>
            <person name="Taubert M."/>
            <person name="Howat A.M."/>
            <person name="Burns O.J."/>
            <person name="Dixon J.L."/>
            <person name="Chen Y."/>
            <person name="Murrell J.C."/>
        </authorList>
    </citation>
    <scope>NUCLEOTIDE SEQUENCE [LARGE SCALE GENOMIC DNA]</scope>
    <source>
        <strain evidence="18">L4</strain>
    </source>
</reference>
<dbReference type="FunFam" id="1.20.5.620:FF:000001">
    <property type="entry name" value="ATP synthase subunit b"/>
    <property type="match status" value="1"/>
</dbReference>
<evidence type="ECO:0000256" key="1">
    <source>
        <dbReference type="ARBA" id="ARBA00005513"/>
    </source>
</evidence>
<dbReference type="SUPFAM" id="SSF81573">
    <property type="entry name" value="F1F0 ATP synthase subunit B, membrane domain"/>
    <property type="match status" value="1"/>
</dbReference>
<dbReference type="HAMAP" id="MF_01398">
    <property type="entry name" value="ATP_synth_b_bprime"/>
    <property type="match status" value="1"/>
</dbReference>
<comment type="subcellular location">
    <subcellularLocation>
        <location evidence="16">Cell membrane</location>
        <topology evidence="16">Single-pass membrane protein</topology>
    </subcellularLocation>
    <subcellularLocation>
        <location evidence="15">Endomembrane system</location>
        <topology evidence="15">Single-pass membrane protein</topology>
    </subcellularLocation>
</comment>
<evidence type="ECO:0000256" key="9">
    <source>
        <dbReference type="ARBA" id="ARBA00023065"/>
    </source>
</evidence>
<evidence type="ECO:0000256" key="2">
    <source>
        <dbReference type="ARBA" id="ARBA00022448"/>
    </source>
</evidence>
<evidence type="ECO:0000256" key="8">
    <source>
        <dbReference type="ARBA" id="ARBA00022989"/>
    </source>
</evidence>
<evidence type="ECO:0000256" key="10">
    <source>
        <dbReference type="ARBA" id="ARBA00023136"/>
    </source>
</evidence>
<dbReference type="PANTHER" id="PTHR33445:SF1">
    <property type="entry name" value="ATP SYNTHASE SUBUNIT B"/>
    <property type="match status" value="1"/>
</dbReference>
<sequence>MNINATLIGQMIAFAVFVAFCMKYVWPPIMQALEERKKKIADGLAAAERGRHEQELAEKRAQQVIHEAKDQANDIISQAQKRGNEIVDESKDNARVEGERILNSAKAEIDQEANRARDELKTQVGGIALAGAGKILGREIDEKAHTDLLDELVSRI</sequence>
<comment type="function">
    <text evidence="12 16">F(1)F(0) ATP synthase produces ATP from ADP in the presence of a proton or sodium gradient. F-type ATPases consist of two structural domains, F(1) containing the extramembraneous catalytic core and F(0) containing the membrane proton channel, linked together by a central stalk and a peripheral stalk. During catalysis, ATP synthesis in the catalytic domain of F(1) is coupled via a rotary mechanism of the central stalk subunits to proton translocation.</text>
</comment>
<evidence type="ECO:0000313" key="19">
    <source>
        <dbReference type="Proteomes" id="UP000029999"/>
    </source>
</evidence>
<keyword evidence="8 16" id="KW-1133">Transmembrane helix</keyword>
<comment type="subunit">
    <text evidence="14">F-type ATPases have 2 components, F(1) - the catalytic core - and F(0) - the membrane proton channel. F(1) has five subunits: alpha(3), beta(3), gamma(1), delta(1), epsilon(1). F(0) has four main subunits: a(1), b(2) and c(10-14). The alpha and beta chains form an alternating ring which encloses part of the gamma chain. F(1) is attached to F(0) by a central stalk formed by the gamma and epsilon chains, while a peripheral stalk is formed by the delta and b chains.</text>
</comment>